<gene>
    <name evidence="3" type="ORF">PXEA_LOCUS2081</name>
</gene>
<protein>
    <recommendedName>
        <fullName evidence="2">Immunoglobulin I-set domain-containing protein</fullName>
    </recommendedName>
</protein>
<dbReference type="EMBL" id="CAAALY010004416">
    <property type="protein sequence ID" value="VEL08641.1"/>
    <property type="molecule type" value="Genomic_DNA"/>
</dbReference>
<evidence type="ECO:0000313" key="4">
    <source>
        <dbReference type="Proteomes" id="UP000784294"/>
    </source>
</evidence>
<organism evidence="3 4">
    <name type="scientific">Protopolystoma xenopodis</name>
    <dbReference type="NCBI Taxonomy" id="117903"/>
    <lineage>
        <taxon>Eukaryota</taxon>
        <taxon>Metazoa</taxon>
        <taxon>Spiralia</taxon>
        <taxon>Lophotrochozoa</taxon>
        <taxon>Platyhelminthes</taxon>
        <taxon>Monogenea</taxon>
        <taxon>Polyopisthocotylea</taxon>
        <taxon>Polystomatidea</taxon>
        <taxon>Polystomatidae</taxon>
        <taxon>Protopolystoma</taxon>
    </lineage>
</organism>
<dbReference type="OrthoDB" id="5969272at2759"/>
<dbReference type="InterPro" id="IPR036179">
    <property type="entry name" value="Ig-like_dom_sf"/>
</dbReference>
<dbReference type="Proteomes" id="UP000784294">
    <property type="component" value="Unassembled WGS sequence"/>
</dbReference>
<proteinExistence type="predicted"/>
<evidence type="ECO:0000259" key="2">
    <source>
        <dbReference type="Pfam" id="PF07679"/>
    </source>
</evidence>
<evidence type="ECO:0000256" key="1">
    <source>
        <dbReference type="SAM" id="MobiDB-lite"/>
    </source>
</evidence>
<reference evidence="3" key="1">
    <citation type="submission" date="2018-11" db="EMBL/GenBank/DDBJ databases">
        <authorList>
            <consortium name="Pathogen Informatics"/>
        </authorList>
    </citation>
    <scope>NUCLEOTIDE SEQUENCE</scope>
</reference>
<evidence type="ECO:0000313" key="3">
    <source>
        <dbReference type="EMBL" id="VEL08641.1"/>
    </source>
</evidence>
<dbReference type="Pfam" id="PF07679">
    <property type="entry name" value="I-set"/>
    <property type="match status" value="1"/>
</dbReference>
<feature type="domain" description="Immunoglobulin I-set" evidence="2">
    <location>
        <begin position="2"/>
        <end position="50"/>
    </location>
</feature>
<dbReference type="Gene3D" id="2.60.40.10">
    <property type="entry name" value="Immunoglobulins"/>
    <property type="match status" value="1"/>
</dbReference>
<keyword evidence="4" id="KW-1185">Reference proteome</keyword>
<comment type="caution">
    <text evidence="3">The sequence shown here is derived from an EMBL/GenBank/DDBJ whole genome shotgun (WGS) entry which is preliminary data.</text>
</comment>
<dbReference type="SUPFAM" id="SSF48726">
    <property type="entry name" value="Immunoglobulin"/>
    <property type="match status" value="1"/>
</dbReference>
<name>A0A3S4ZDF0_9PLAT</name>
<sequence length="113" mass="13124">MQRELIDQTRSVGARVEFLCDIIGQPIPKIRWFKDGQVLSEQSKKIRIREELWGGVSYSHPGKDELRIRPHLNYPHPNPQRGSRHDSAAHNLDSLLSTPHYQECPWVTEKVCN</sequence>
<accession>A0A3S4ZDF0</accession>
<dbReference type="InterPro" id="IPR013783">
    <property type="entry name" value="Ig-like_fold"/>
</dbReference>
<dbReference type="AlphaFoldDB" id="A0A3S4ZDF0"/>
<feature type="region of interest" description="Disordered" evidence="1">
    <location>
        <begin position="58"/>
        <end position="92"/>
    </location>
</feature>
<dbReference type="InterPro" id="IPR013098">
    <property type="entry name" value="Ig_I-set"/>
</dbReference>